<proteinExistence type="predicted"/>
<reference evidence="4" key="2">
    <citation type="submission" date="2020-04" db="EMBL/GenBank/DDBJ databases">
        <authorList>
            <consortium name="NCBI Genome Project"/>
        </authorList>
    </citation>
    <scope>NUCLEOTIDE SEQUENCE</scope>
    <source>
        <strain evidence="4">CBS 304.34</strain>
    </source>
</reference>
<dbReference type="GeneID" id="54469803"/>
<accession>A0A6A6YHH5</accession>
<dbReference type="Proteomes" id="UP000504636">
    <property type="component" value="Unplaced"/>
</dbReference>
<protein>
    <submittedName>
        <fullName evidence="2 4">Uncharacterized protein</fullName>
    </submittedName>
</protein>
<organism evidence="2">
    <name type="scientific">Mytilinidion resinicola</name>
    <dbReference type="NCBI Taxonomy" id="574789"/>
    <lineage>
        <taxon>Eukaryota</taxon>
        <taxon>Fungi</taxon>
        <taxon>Dikarya</taxon>
        <taxon>Ascomycota</taxon>
        <taxon>Pezizomycotina</taxon>
        <taxon>Dothideomycetes</taxon>
        <taxon>Pleosporomycetidae</taxon>
        <taxon>Mytilinidiales</taxon>
        <taxon>Mytilinidiaceae</taxon>
        <taxon>Mytilinidion</taxon>
    </lineage>
</organism>
<keyword evidence="3" id="KW-1185">Reference proteome</keyword>
<name>A0A6A6YHH5_9PEZI</name>
<feature type="compositionally biased region" description="Basic residues" evidence="1">
    <location>
        <begin position="65"/>
        <end position="78"/>
    </location>
</feature>
<feature type="region of interest" description="Disordered" evidence="1">
    <location>
        <begin position="1"/>
        <end position="78"/>
    </location>
</feature>
<evidence type="ECO:0000313" key="3">
    <source>
        <dbReference type="Proteomes" id="UP000504636"/>
    </source>
</evidence>
<sequence>MLARTRGSRESGAMGQAVDTGPHDGVLRHATASSEHGRHWRHGRAASGQALAIPQQTGFAEASQRLRRRSFRGRGGRL</sequence>
<gene>
    <name evidence="2 4" type="ORF">BDZ99DRAFT_80171</name>
</gene>
<evidence type="ECO:0000313" key="2">
    <source>
        <dbReference type="EMBL" id="KAF2807454.1"/>
    </source>
</evidence>
<dbReference type="AlphaFoldDB" id="A0A6A6YHH5"/>
<reference evidence="2 4" key="1">
    <citation type="journal article" date="2020" name="Stud. Mycol.">
        <title>101 Dothideomycetes genomes: a test case for predicting lifestyles and emergence of pathogens.</title>
        <authorList>
            <person name="Haridas S."/>
            <person name="Albert R."/>
            <person name="Binder M."/>
            <person name="Bloem J."/>
            <person name="Labutti K."/>
            <person name="Salamov A."/>
            <person name="Andreopoulos B."/>
            <person name="Baker S."/>
            <person name="Barry K."/>
            <person name="Bills G."/>
            <person name="Bluhm B."/>
            <person name="Cannon C."/>
            <person name="Castanera R."/>
            <person name="Culley D."/>
            <person name="Daum C."/>
            <person name="Ezra D."/>
            <person name="Gonzalez J."/>
            <person name="Henrissat B."/>
            <person name="Kuo A."/>
            <person name="Liang C."/>
            <person name="Lipzen A."/>
            <person name="Lutzoni F."/>
            <person name="Magnuson J."/>
            <person name="Mondo S."/>
            <person name="Nolan M."/>
            <person name="Ohm R."/>
            <person name="Pangilinan J."/>
            <person name="Park H.-J."/>
            <person name="Ramirez L."/>
            <person name="Alfaro M."/>
            <person name="Sun H."/>
            <person name="Tritt A."/>
            <person name="Yoshinaga Y."/>
            <person name="Zwiers L.-H."/>
            <person name="Turgeon B."/>
            <person name="Goodwin S."/>
            <person name="Spatafora J."/>
            <person name="Crous P."/>
            <person name="Grigoriev I."/>
        </authorList>
    </citation>
    <scope>NUCLEOTIDE SEQUENCE</scope>
    <source>
        <strain evidence="2 4">CBS 304.34</strain>
    </source>
</reference>
<reference evidence="4" key="3">
    <citation type="submission" date="2025-04" db="UniProtKB">
        <authorList>
            <consortium name="RefSeq"/>
        </authorList>
    </citation>
    <scope>IDENTIFICATION</scope>
    <source>
        <strain evidence="4">CBS 304.34</strain>
    </source>
</reference>
<dbReference type="EMBL" id="MU003705">
    <property type="protein sequence ID" value="KAF2807454.1"/>
    <property type="molecule type" value="Genomic_DNA"/>
</dbReference>
<dbReference type="RefSeq" id="XP_033574418.1">
    <property type="nucleotide sequence ID" value="XM_033728910.1"/>
</dbReference>
<evidence type="ECO:0000256" key="1">
    <source>
        <dbReference type="SAM" id="MobiDB-lite"/>
    </source>
</evidence>
<evidence type="ECO:0000313" key="4">
    <source>
        <dbReference type="RefSeq" id="XP_033574418.1"/>
    </source>
</evidence>